<feature type="domain" description="Phosphoribulokinase/uridine kinase" evidence="1">
    <location>
        <begin position="17"/>
        <end position="190"/>
    </location>
</feature>
<dbReference type="SUPFAM" id="SSF52540">
    <property type="entry name" value="P-loop containing nucleoside triphosphate hydrolases"/>
    <property type="match status" value="1"/>
</dbReference>
<dbReference type="InterPro" id="IPR006083">
    <property type="entry name" value="PRK/URK"/>
</dbReference>
<dbReference type="GO" id="GO:0016301">
    <property type="term" value="F:kinase activity"/>
    <property type="evidence" value="ECO:0007669"/>
    <property type="project" value="InterPro"/>
</dbReference>
<evidence type="ECO:0000259" key="1">
    <source>
        <dbReference type="Pfam" id="PF00485"/>
    </source>
</evidence>
<dbReference type="Pfam" id="PF00485">
    <property type="entry name" value="PRK"/>
    <property type="match status" value="1"/>
</dbReference>
<reference evidence="2 3" key="1">
    <citation type="journal article" date="2018" name="BMC Genomics">
        <title>The genome of Naegleria lovaniensis, the basis for a comparative approach to unravel pathogenicity factors of the human pathogenic amoeba N. fowleri.</title>
        <authorList>
            <person name="Liechti N."/>
            <person name="Schurch N."/>
            <person name="Bruggmann R."/>
            <person name="Wittwer M."/>
        </authorList>
    </citation>
    <scope>NUCLEOTIDE SEQUENCE [LARGE SCALE GENOMIC DNA]</scope>
    <source>
        <strain evidence="2 3">ATCC 30569</strain>
    </source>
</reference>
<sequence>MGNTSALSTSAAVEVCIVNINGATCSGKSTLAEYLCQRFNSPIGPIGQDHFITNNIPIFKKHILHDDQNVQLSDTKSMFREWPNYECEQSINFVRFEQVIKTAREIILSQHHDLEQMKRQFMELGYTFWNENFDPSQTLMISNKKVYLIVVEGFLSCCSFNLMCNLFDINIYLNASKDLCLKRRSWRDQNKELSQVSKEFISWFNELVWPFHQLYRTRQLSNIIKSGRPFLCLNSKDDIEELQGTNEEKLIDKVSSFINDLLMNRGESLSLMHHELPDWFDLNTNYEESEKELEQFLFSHHIK</sequence>
<organism evidence="2 3">
    <name type="scientific">Naegleria lovaniensis</name>
    <name type="common">Amoeba</name>
    <dbReference type="NCBI Taxonomy" id="51637"/>
    <lineage>
        <taxon>Eukaryota</taxon>
        <taxon>Discoba</taxon>
        <taxon>Heterolobosea</taxon>
        <taxon>Tetramitia</taxon>
        <taxon>Eutetramitia</taxon>
        <taxon>Vahlkampfiidae</taxon>
        <taxon>Naegleria</taxon>
    </lineage>
</organism>
<dbReference type="InterPro" id="IPR027417">
    <property type="entry name" value="P-loop_NTPase"/>
</dbReference>
<dbReference type="Gene3D" id="3.40.50.300">
    <property type="entry name" value="P-loop containing nucleotide triphosphate hydrolases"/>
    <property type="match status" value="1"/>
</dbReference>
<evidence type="ECO:0000313" key="3">
    <source>
        <dbReference type="Proteomes" id="UP000816034"/>
    </source>
</evidence>
<accession>A0AA88GJN4</accession>
<keyword evidence="3" id="KW-1185">Reference proteome</keyword>
<evidence type="ECO:0000313" key="2">
    <source>
        <dbReference type="EMBL" id="KAG2378035.1"/>
    </source>
</evidence>
<gene>
    <name evidence="2" type="ORF">C9374_008657</name>
</gene>
<dbReference type="EMBL" id="PYSW02000035">
    <property type="protein sequence ID" value="KAG2378035.1"/>
    <property type="molecule type" value="Genomic_DNA"/>
</dbReference>
<dbReference type="RefSeq" id="XP_044545297.1">
    <property type="nucleotide sequence ID" value="XM_044698757.1"/>
</dbReference>
<dbReference type="Proteomes" id="UP000816034">
    <property type="component" value="Unassembled WGS sequence"/>
</dbReference>
<dbReference type="AlphaFoldDB" id="A0AA88GJN4"/>
<comment type="caution">
    <text evidence="2">The sequence shown here is derived from an EMBL/GenBank/DDBJ whole genome shotgun (WGS) entry which is preliminary data.</text>
</comment>
<name>A0AA88GJN4_NAELO</name>
<dbReference type="GeneID" id="68101111"/>
<dbReference type="GO" id="GO:0005524">
    <property type="term" value="F:ATP binding"/>
    <property type="evidence" value="ECO:0007669"/>
    <property type="project" value="InterPro"/>
</dbReference>
<protein>
    <recommendedName>
        <fullName evidence="1">Phosphoribulokinase/uridine kinase domain-containing protein</fullName>
    </recommendedName>
</protein>
<proteinExistence type="predicted"/>